<feature type="region of interest" description="Disordered" evidence="1">
    <location>
        <begin position="195"/>
        <end position="229"/>
    </location>
</feature>
<name>A0ABR0BTZ6_PURLI</name>
<sequence length="512" mass="56198">MEALSRDPERPGDPWDPVRAPGCIAGYVCRDPRNVHSRLLLGRRVLVGRRVEARATRWWQFAGETRDATPWIPFQPDRDGIPAGAARVPKRNDGRRGRRADAVAVPLACPACRFFCVSEASQTQSKTLFSAAPVSRFEMCMCQRERGLATRGYGLAALEVGGRAGRMELQTLSHSGYSFLFRRCLRVHPGIAATARSAQPPPTNNTQHQQGTGQQPQQTTPHNDDEAERPNGRLLRACKVAPTTVVTPSHRTNRVRPGQLTVPDIWPKARSSSLASSAAAAQATTQQQKASVIITTTDIARPFSFSTSFDPTPPPTSSPTPPPPSASPTHTNRPSHPLRQATPPSTPAATGNQTAGSPWRHLSYKISHRIAIAIASPATEPSHLLGGHTPRNGSRRSLTSRLYMCLKDNVRMFYSRVQTLLQRRRKQKRVPMEISAPFDLKLEPVCLPGVSEDEISILREKAAASRIGVFEYMPSRSRSPSLHKISRPLRTPSPAVMTSLPPHIAVPARPVW</sequence>
<evidence type="ECO:0000313" key="2">
    <source>
        <dbReference type="EMBL" id="KAK4087549.1"/>
    </source>
</evidence>
<feature type="compositionally biased region" description="Polar residues" evidence="1">
    <location>
        <begin position="347"/>
        <end position="356"/>
    </location>
</feature>
<feature type="compositionally biased region" description="Pro residues" evidence="1">
    <location>
        <begin position="311"/>
        <end position="326"/>
    </location>
</feature>
<dbReference type="Proteomes" id="UP001287286">
    <property type="component" value="Unassembled WGS sequence"/>
</dbReference>
<reference evidence="2 3" key="1">
    <citation type="journal article" date="2024" name="Microbiol. Resour. Announc.">
        <title>Genome annotations for the ascomycete fungi Trichoderma harzianum, Trichoderma aggressivum, and Purpureocillium lilacinum.</title>
        <authorList>
            <person name="Beijen E.P.W."/>
            <person name="Ohm R.A."/>
        </authorList>
    </citation>
    <scope>NUCLEOTIDE SEQUENCE [LARGE SCALE GENOMIC DNA]</scope>
    <source>
        <strain evidence="2 3">CBS 150709</strain>
    </source>
</reference>
<feature type="compositionally biased region" description="Low complexity" evidence="1">
    <location>
        <begin position="204"/>
        <end position="221"/>
    </location>
</feature>
<comment type="caution">
    <text evidence="2">The sequence shown here is derived from an EMBL/GenBank/DDBJ whole genome shotgun (WGS) entry which is preliminary data.</text>
</comment>
<evidence type="ECO:0000256" key="1">
    <source>
        <dbReference type="SAM" id="MobiDB-lite"/>
    </source>
</evidence>
<proteinExistence type="predicted"/>
<dbReference type="EMBL" id="JAWRVI010000031">
    <property type="protein sequence ID" value="KAK4087549.1"/>
    <property type="molecule type" value="Genomic_DNA"/>
</dbReference>
<organism evidence="2 3">
    <name type="scientific">Purpureocillium lilacinum</name>
    <name type="common">Paecilomyces lilacinus</name>
    <dbReference type="NCBI Taxonomy" id="33203"/>
    <lineage>
        <taxon>Eukaryota</taxon>
        <taxon>Fungi</taxon>
        <taxon>Dikarya</taxon>
        <taxon>Ascomycota</taxon>
        <taxon>Pezizomycotina</taxon>
        <taxon>Sordariomycetes</taxon>
        <taxon>Hypocreomycetidae</taxon>
        <taxon>Hypocreales</taxon>
        <taxon>Ophiocordycipitaceae</taxon>
        <taxon>Purpureocillium</taxon>
    </lineage>
</organism>
<keyword evidence="3" id="KW-1185">Reference proteome</keyword>
<evidence type="ECO:0000313" key="3">
    <source>
        <dbReference type="Proteomes" id="UP001287286"/>
    </source>
</evidence>
<feature type="region of interest" description="Disordered" evidence="1">
    <location>
        <begin position="72"/>
        <end position="97"/>
    </location>
</feature>
<gene>
    <name evidence="2" type="ORF">Purlil1_8139</name>
</gene>
<protein>
    <submittedName>
        <fullName evidence="2">Uncharacterized protein</fullName>
    </submittedName>
</protein>
<feature type="region of interest" description="Disordered" evidence="1">
    <location>
        <begin position="303"/>
        <end position="357"/>
    </location>
</feature>
<feature type="region of interest" description="Disordered" evidence="1">
    <location>
        <begin position="244"/>
        <end position="264"/>
    </location>
</feature>
<accession>A0ABR0BTZ6</accession>